<dbReference type="InterPro" id="IPR003141">
    <property type="entry name" value="Pol/His_phosphatase_N"/>
</dbReference>
<dbReference type="SMART" id="SM00481">
    <property type="entry name" value="POLIIIAc"/>
    <property type="match status" value="1"/>
</dbReference>
<evidence type="ECO:0000259" key="1">
    <source>
        <dbReference type="SMART" id="SM00481"/>
    </source>
</evidence>
<organism evidence="2 3">
    <name type="scientific">Catonella morbi ATCC 51271</name>
    <dbReference type="NCBI Taxonomy" id="592026"/>
    <lineage>
        <taxon>Bacteria</taxon>
        <taxon>Bacillati</taxon>
        <taxon>Bacillota</taxon>
        <taxon>Clostridia</taxon>
        <taxon>Lachnospirales</taxon>
        <taxon>Lachnospiraceae</taxon>
        <taxon>Catonella</taxon>
    </lineage>
</organism>
<dbReference type="PANTHER" id="PTHR42924">
    <property type="entry name" value="EXONUCLEASE"/>
    <property type="match status" value="1"/>
</dbReference>
<dbReference type="GO" id="GO:0035312">
    <property type="term" value="F:5'-3' DNA exonuclease activity"/>
    <property type="evidence" value="ECO:0007669"/>
    <property type="project" value="TreeGrafter"/>
</dbReference>
<dbReference type="Gene3D" id="3.20.20.140">
    <property type="entry name" value="Metal-dependent hydrolases"/>
    <property type="match status" value="1"/>
</dbReference>
<protein>
    <submittedName>
        <fullName evidence="2">PHP domain protein</fullName>
    </submittedName>
</protein>
<dbReference type="OrthoDB" id="9804333at2"/>
<dbReference type="HOGENOM" id="CLU_032306_0_0_9"/>
<dbReference type="STRING" id="592026.GCWU0000282_000222"/>
<evidence type="ECO:0000313" key="3">
    <source>
        <dbReference type="Proteomes" id="UP000018227"/>
    </source>
</evidence>
<feature type="domain" description="Polymerase/histidinol phosphatase N-terminal" evidence="1">
    <location>
        <begin position="6"/>
        <end position="73"/>
    </location>
</feature>
<dbReference type="AlphaFoldDB" id="V2Y6C7"/>
<dbReference type="InterPro" id="IPR016195">
    <property type="entry name" value="Pol/histidinol_Pase-like"/>
</dbReference>
<proteinExistence type="predicted"/>
<dbReference type="NCBIfam" id="NF038032">
    <property type="entry name" value="CehA_McbA_metalo"/>
    <property type="match status" value="1"/>
</dbReference>
<dbReference type="InterPro" id="IPR004013">
    <property type="entry name" value="PHP_dom"/>
</dbReference>
<name>V2Y6C7_9FIRM</name>
<dbReference type="SUPFAM" id="SSF89550">
    <property type="entry name" value="PHP domain-like"/>
    <property type="match status" value="1"/>
</dbReference>
<accession>V2Y6C7</accession>
<gene>
    <name evidence="2" type="ORF">GCWU0000282_000222</name>
</gene>
<sequence length="311" mass="35173">MMFKRLELHNHTTESDSSLTCKELIELMENDKVDVFAITDHNTISGHSIIKELLNKGDYKIKCIYGMEYTTYYGHILCLNLPVYVPWDSIDFFKPELLFNAAKSKGALVGIAHPFSFGAPFAKGCKFEMKVNDFSSVDFIEVFNNPEPLHEVNEKGLLWWEELVLEGKHLAATCGMDLHGHWDMGNQYATYIEGEPDGNIDAELEKAIHTGNTWVSKGMLLICSVSDKGEYLKIKLLDAKKPGFIPSENGKYIINFKTKTKSFTTDIEEGSELSLPVHSFKNEEDKIIIPKLFVKDTSIENLVCISPVIHL</sequence>
<dbReference type="InterPro" id="IPR052018">
    <property type="entry name" value="PHP_domain"/>
</dbReference>
<evidence type="ECO:0000313" key="2">
    <source>
        <dbReference type="EMBL" id="ESL04508.1"/>
    </source>
</evidence>
<dbReference type="GO" id="GO:0004534">
    <property type="term" value="F:5'-3' RNA exonuclease activity"/>
    <property type="evidence" value="ECO:0007669"/>
    <property type="project" value="TreeGrafter"/>
</dbReference>
<dbReference type="Proteomes" id="UP000018227">
    <property type="component" value="Unassembled WGS sequence"/>
</dbReference>
<dbReference type="EMBL" id="ACIL03000003">
    <property type="protein sequence ID" value="ESL04508.1"/>
    <property type="molecule type" value="Genomic_DNA"/>
</dbReference>
<dbReference type="RefSeq" id="WP_023353126.1">
    <property type="nucleotide sequence ID" value="NZ_KI535366.1"/>
</dbReference>
<dbReference type="eggNOG" id="COG0613">
    <property type="taxonomic scope" value="Bacteria"/>
</dbReference>
<dbReference type="Pfam" id="PF02811">
    <property type="entry name" value="PHP"/>
    <property type="match status" value="1"/>
</dbReference>
<keyword evidence="3" id="KW-1185">Reference proteome</keyword>
<reference evidence="2 3" key="1">
    <citation type="submission" date="2013-06" db="EMBL/GenBank/DDBJ databases">
        <authorList>
            <person name="Weinstock G."/>
            <person name="Sodergren E."/>
            <person name="Clifton S."/>
            <person name="Fulton L."/>
            <person name="Fulton B."/>
            <person name="Courtney L."/>
            <person name="Fronick C."/>
            <person name="Harrison M."/>
            <person name="Strong C."/>
            <person name="Farmer C."/>
            <person name="Delahaunty K."/>
            <person name="Markovic C."/>
            <person name="Hall O."/>
            <person name="Minx P."/>
            <person name="Tomlinson C."/>
            <person name="Mitreva M."/>
            <person name="Nelson J."/>
            <person name="Hou S."/>
            <person name="Wollam A."/>
            <person name="Pepin K.H."/>
            <person name="Johnson M."/>
            <person name="Bhonagiri V."/>
            <person name="Nash W.E."/>
            <person name="Warren W."/>
            <person name="Chinwalla A."/>
            <person name="Mardis E.R."/>
            <person name="Wilson R.K."/>
        </authorList>
    </citation>
    <scope>NUCLEOTIDE SEQUENCE [LARGE SCALE GENOMIC DNA]</scope>
    <source>
        <strain evidence="2 3">ATCC 51271</strain>
    </source>
</reference>
<dbReference type="PANTHER" id="PTHR42924:SF3">
    <property type="entry name" value="POLYMERASE_HISTIDINOL PHOSPHATASE N-TERMINAL DOMAIN-CONTAINING PROTEIN"/>
    <property type="match status" value="1"/>
</dbReference>
<comment type="caution">
    <text evidence="2">The sequence shown here is derived from an EMBL/GenBank/DDBJ whole genome shotgun (WGS) entry which is preliminary data.</text>
</comment>